<feature type="domain" description="NADP-dependent oxidoreductase" evidence="4">
    <location>
        <begin position="19"/>
        <end position="319"/>
    </location>
</feature>
<proteinExistence type="inferred from homology"/>
<keyword evidence="2" id="KW-0521">NADP</keyword>
<dbReference type="PANTHER" id="PTHR43150">
    <property type="entry name" value="HYPERKINETIC, ISOFORM M"/>
    <property type="match status" value="1"/>
</dbReference>
<evidence type="ECO:0000313" key="6">
    <source>
        <dbReference type="Proteomes" id="UP000815677"/>
    </source>
</evidence>
<evidence type="ECO:0000256" key="2">
    <source>
        <dbReference type="ARBA" id="ARBA00022857"/>
    </source>
</evidence>
<dbReference type="Pfam" id="PF00248">
    <property type="entry name" value="Aldo_ket_red"/>
    <property type="match status" value="1"/>
</dbReference>
<dbReference type="Proteomes" id="UP000815677">
    <property type="component" value="Unassembled WGS sequence"/>
</dbReference>
<dbReference type="InterPro" id="IPR023210">
    <property type="entry name" value="NADP_OxRdtase_dom"/>
</dbReference>
<accession>A0ABQ0L164</accession>
<dbReference type="PANTHER" id="PTHR43150:SF2">
    <property type="entry name" value="HYPERKINETIC, ISOFORM M"/>
    <property type="match status" value="1"/>
</dbReference>
<evidence type="ECO:0000256" key="3">
    <source>
        <dbReference type="ARBA" id="ARBA00023002"/>
    </source>
</evidence>
<dbReference type="SUPFAM" id="SSF51430">
    <property type="entry name" value="NAD(P)-linked oxidoreductase"/>
    <property type="match status" value="1"/>
</dbReference>
<keyword evidence="6" id="KW-1185">Reference proteome</keyword>
<dbReference type="InterPro" id="IPR005399">
    <property type="entry name" value="K_chnl_volt-dep_bsu_KCNAB-rel"/>
</dbReference>
<comment type="similarity">
    <text evidence="1">Belongs to the shaker potassium channel beta subunit family.</text>
</comment>
<sequence length="368" mass="40972">MPFRRLGPSGLRVPLFSVGGWLTLGGSVVGDTVKDIMRTAFENGINMFDTAEDYQKGEAELAMGRVIKELNWRRSDIVISTKIFWSHQPGTGPNDTGLSRKHIIEGTKACLERLQLDYVDVIFAHRYDITVPMEEIIRAFNYVIDQGWAFYYGTSEWPAERIEEAHHVATRLGLIAPIAEQCKHNMFHRERPEKEYASLYAKYGLGTTAFSALAGGLLTGKYNDGIPAGSRFATVDYFVGSTETNEGQALVAKVRDLSKIAEELNTTPTALALAWVARHKSTSTVILSVTSSAQLLDNLKALEVLPKLDQTVMEKIETILGNKPEDPVRHLCMCRELSTFRSLELSLALPQPTYGRPPLDVHGRQPFS</sequence>
<reference evidence="5" key="1">
    <citation type="submission" date="2014-09" db="EMBL/GenBank/DDBJ databases">
        <title>Genome sequence of the luminous mushroom Mycena chlorophos for searching fungal bioluminescence genes.</title>
        <authorList>
            <person name="Tanaka Y."/>
            <person name="Kasuga D."/>
            <person name="Oba Y."/>
            <person name="Hase S."/>
            <person name="Sato K."/>
            <person name="Oba Y."/>
            <person name="Sakakibara Y."/>
        </authorList>
    </citation>
    <scope>NUCLEOTIDE SEQUENCE</scope>
</reference>
<evidence type="ECO:0000259" key="4">
    <source>
        <dbReference type="Pfam" id="PF00248"/>
    </source>
</evidence>
<dbReference type="InterPro" id="IPR036812">
    <property type="entry name" value="NAD(P)_OxRdtase_dom_sf"/>
</dbReference>
<evidence type="ECO:0000313" key="5">
    <source>
        <dbReference type="EMBL" id="GAT44881.1"/>
    </source>
</evidence>
<protein>
    <recommendedName>
        <fullName evidence="4">NADP-dependent oxidoreductase domain-containing protein</fullName>
    </recommendedName>
</protein>
<keyword evidence="3" id="KW-0560">Oxidoreductase</keyword>
<name>A0ABQ0L164_MYCCL</name>
<evidence type="ECO:0000256" key="1">
    <source>
        <dbReference type="ARBA" id="ARBA00006515"/>
    </source>
</evidence>
<dbReference type="Gene3D" id="3.20.20.100">
    <property type="entry name" value="NADP-dependent oxidoreductase domain"/>
    <property type="match status" value="1"/>
</dbReference>
<dbReference type="EMBL" id="DF840293">
    <property type="protein sequence ID" value="GAT44881.1"/>
    <property type="molecule type" value="Genomic_DNA"/>
</dbReference>
<dbReference type="PRINTS" id="PR01577">
    <property type="entry name" value="KCNABCHANNEL"/>
</dbReference>
<organism evidence="5 6">
    <name type="scientific">Mycena chlorophos</name>
    <name type="common">Agaric fungus</name>
    <name type="synonym">Agaricus chlorophos</name>
    <dbReference type="NCBI Taxonomy" id="658473"/>
    <lineage>
        <taxon>Eukaryota</taxon>
        <taxon>Fungi</taxon>
        <taxon>Dikarya</taxon>
        <taxon>Basidiomycota</taxon>
        <taxon>Agaricomycotina</taxon>
        <taxon>Agaricomycetes</taxon>
        <taxon>Agaricomycetidae</taxon>
        <taxon>Agaricales</taxon>
        <taxon>Marasmiineae</taxon>
        <taxon>Mycenaceae</taxon>
        <taxon>Mycena</taxon>
    </lineage>
</organism>
<gene>
    <name evidence="5" type="ORF">MCHLO_02484</name>
</gene>